<dbReference type="AlphaFoldDB" id="A0A8X6GVQ0"/>
<accession>A0A8X6GVQ0</accession>
<comment type="caution">
    <text evidence="1">The sequence shown here is derived from an EMBL/GenBank/DDBJ whole genome shotgun (WGS) entry which is preliminary data.</text>
</comment>
<dbReference type="Proteomes" id="UP000887116">
    <property type="component" value="Unassembled WGS sequence"/>
</dbReference>
<evidence type="ECO:0000313" key="2">
    <source>
        <dbReference type="Proteomes" id="UP000887116"/>
    </source>
</evidence>
<organism evidence="1 2">
    <name type="scientific">Trichonephila clavata</name>
    <name type="common">Joro spider</name>
    <name type="synonym">Nephila clavata</name>
    <dbReference type="NCBI Taxonomy" id="2740835"/>
    <lineage>
        <taxon>Eukaryota</taxon>
        <taxon>Metazoa</taxon>
        <taxon>Ecdysozoa</taxon>
        <taxon>Arthropoda</taxon>
        <taxon>Chelicerata</taxon>
        <taxon>Arachnida</taxon>
        <taxon>Araneae</taxon>
        <taxon>Araneomorphae</taxon>
        <taxon>Entelegynae</taxon>
        <taxon>Araneoidea</taxon>
        <taxon>Nephilidae</taxon>
        <taxon>Trichonephila</taxon>
    </lineage>
</organism>
<name>A0A8X6GVQ0_TRICU</name>
<evidence type="ECO:0000313" key="1">
    <source>
        <dbReference type="EMBL" id="GFR11069.1"/>
    </source>
</evidence>
<keyword evidence="2" id="KW-1185">Reference proteome</keyword>
<gene>
    <name evidence="1" type="ORF">TNCT_327031</name>
</gene>
<dbReference type="EMBL" id="BMAO01016780">
    <property type="protein sequence ID" value="GFR11069.1"/>
    <property type="molecule type" value="Genomic_DNA"/>
</dbReference>
<protein>
    <submittedName>
        <fullName evidence="1">Uncharacterized protein</fullName>
    </submittedName>
</protein>
<sequence>MKLNFHRTPPLGMLETVAIQSSEKMYRISHVLSTALVPNSEIMRKCFIKLVGNSMDSHEVNFVLFIKIRSIIWRKDYFQNGASDYKIESSGLDGRQGNVDNTDSSISFPNSVRFSLSFLIKINNTTLMNLKELIYMIE</sequence>
<reference evidence="1" key="1">
    <citation type="submission" date="2020-07" db="EMBL/GenBank/DDBJ databases">
        <title>Multicomponent nature underlies the extraordinary mechanical properties of spider dragline silk.</title>
        <authorList>
            <person name="Kono N."/>
            <person name="Nakamura H."/>
            <person name="Mori M."/>
            <person name="Yoshida Y."/>
            <person name="Ohtoshi R."/>
            <person name="Malay A.D."/>
            <person name="Moran D.A.P."/>
            <person name="Tomita M."/>
            <person name="Numata K."/>
            <person name="Arakawa K."/>
        </authorList>
    </citation>
    <scope>NUCLEOTIDE SEQUENCE</scope>
</reference>
<proteinExistence type="predicted"/>